<keyword evidence="1" id="KW-0472">Membrane</keyword>
<dbReference type="OrthoDB" id="24102at10239"/>
<gene>
    <name evidence="2" type="ORF">LSPA1_24</name>
</gene>
<evidence type="ECO:0008006" key="4">
    <source>
        <dbReference type="Google" id="ProtNLM"/>
    </source>
</evidence>
<keyword evidence="3" id="KW-1185">Reference proteome</keyword>
<keyword evidence="1" id="KW-1133">Transmembrane helix</keyword>
<organism evidence="2 3">
    <name type="scientific">Salmonella phage LSPA1</name>
    <dbReference type="NCBI Taxonomy" id="1540823"/>
    <lineage>
        <taxon>Viruses</taxon>
        <taxon>Duplodnaviria</taxon>
        <taxon>Heunggongvirae</taxon>
        <taxon>Uroviricota</taxon>
        <taxon>Caudoviricetes</taxon>
        <taxon>Sarkviridae</taxon>
        <taxon>Guernseyvirinae</taxon>
        <taxon>Jerseyvirus</taxon>
        <taxon>Jerseyvirus LSPA1</taxon>
    </lineage>
</organism>
<dbReference type="KEGG" id="vg:22807834"/>
<dbReference type="EMBL" id="KM272358">
    <property type="protein sequence ID" value="AIM41122.1"/>
    <property type="molecule type" value="Genomic_DNA"/>
</dbReference>
<feature type="transmembrane region" description="Helical" evidence="1">
    <location>
        <begin position="6"/>
        <end position="21"/>
    </location>
</feature>
<protein>
    <recommendedName>
        <fullName evidence="4">Immunity to superinfection membrane protein</fullName>
    </recommendedName>
</protein>
<dbReference type="InterPro" id="IPR016410">
    <property type="entry name" value="Phage_imm"/>
</dbReference>
<accession>A0A088F952</accession>
<dbReference type="Proteomes" id="UP000029349">
    <property type="component" value="Segment"/>
</dbReference>
<keyword evidence="1" id="KW-0812">Transmembrane</keyword>
<evidence type="ECO:0000313" key="3">
    <source>
        <dbReference type="Proteomes" id="UP000029349"/>
    </source>
</evidence>
<feature type="transmembrane region" description="Helical" evidence="1">
    <location>
        <begin position="28"/>
        <end position="51"/>
    </location>
</feature>
<dbReference type="RefSeq" id="YP_009113171.1">
    <property type="nucleotide sequence ID" value="NC_026017.1"/>
</dbReference>
<dbReference type="GeneID" id="22807834"/>
<proteinExistence type="predicted"/>
<dbReference type="Pfam" id="PF14373">
    <property type="entry name" value="Imm_superinfect"/>
    <property type="match status" value="1"/>
</dbReference>
<reference evidence="2 3" key="1">
    <citation type="submission" date="2014-11" db="EMBL/GenBank/DDBJ databases">
        <title>Complete Genome Sequence of the Salmonella paratyphi A Bacteriophage LSPA1.</title>
        <authorList>
            <person name="Zeng W."/>
            <person name="Mao P."/>
            <person name="Hong Y."/>
            <person name="Feng M."/>
            <person name="Xu Z."/>
            <person name="Huang F."/>
            <person name="Jing S."/>
        </authorList>
    </citation>
    <scope>NUCLEOTIDE SEQUENCE [LARGE SCALE GENOMIC DNA]</scope>
</reference>
<evidence type="ECO:0000313" key="2">
    <source>
        <dbReference type="EMBL" id="AIM41122.1"/>
    </source>
</evidence>
<evidence type="ECO:0000256" key="1">
    <source>
        <dbReference type="SAM" id="Phobius"/>
    </source>
</evidence>
<name>A0A088F952_9CAUD</name>
<sequence>MGVSIGIIAFIYFIPFLVALLRNHKAKLGIFVCNLLLGWILLPWVGALIWACNSNVNSK</sequence>